<sequence>MNDERNKTWIRFCCFPWEFGHKSWYPDWMKEPEASDLAVLSQLYTTELSHYFGLTQPDVLSSPPILVDYIHTIYTQQEKFDAFSEQVLFQRSSYELDSIERGWAFSFSKGLQSGLLLRACPEPQTALKHLTAYWLQTRFPDFWSRSRLLLPKMAVEPPLPSTLSLYDKKIHLFFLSLIKKVSSYYEYNY</sequence>
<proteinExistence type="predicted"/>
<comment type="caution">
    <text evidence="1">The sequence shown here is derived from an EMBL/GenBank/DDBJ whole genome shotgun (WGS) entry which is preliminary data.</text>
</comment>
<evidence type="ECO:0008006" key="3">
    <source>
        <dbReference type="Google" id="ProtNLM"/>
    </source>
</evidence>
<evidence type="ECO:0000313" key="1">
    <source>
        <dbReference type="EMBL" id="NOH36004.1"/>
    </source>
</evidence>
<protein>
    <recommendedName>
        <fullName evidence="3">Type III secretion protein</fullName>
    </recommendedName>
</protein>
<dbReference type="RefSeq" id="WP_171369242.1">
    <property type="nucleotide sequence ID" value="NZ_VTXW01000033.1"/>
</dbReference>
<reference evidence="1 2" key="1">
    <citation type="submission" date="2019-09" db="EMBL/GenBank/DDBJ databases">
        <title>Draft genome sequencing and comparative genomics of hatchery-associated Vibrios.</title>
        <authorList>
            <person name="Kehlet-Delgado H."/>
            <person name="Mueller R.S."/>
        </authorList>
    </citation>
    <scope>NUCLEOTIDE SEQUENCE [LARGE SCALE GENOMIC DNA]</scope>
    <source>
        <strain evidence="1 2">00-90-10</strain>
    </source>
</reference>
<dbReference type="EMBL" id="VTXW01000033">
    <property type="protein sequence ID" value="NOH36004.1"/>
    <property type="molecule type" value="Genomic_DNA"/>
</dbReference>
<dbReference type="Proteomes" id="UP000525336">
    <property type="component" value="Unassembled WGS sequence"/>
</dbReference>
<evidence type="ECO:0000313" key="2">
    <source>
        <dbReference type="Proteomes" id="UP000525336"/>
    </source>
</evidence>
<dbReference type="AlphaFoldDB" id="A0A7Y3YSU0"/>
<accession>A0A7Y3YSU0</accession>
<organism evidence="1 2">
    <name type="scientific">Vibrio chagasii</name>
    <dbReference type="NCBI Taxonomy" id="170679"/>
    <lineage>
        <taxon>Bacteria</taxon>
        <taxon>Pseudomonadati</taxon>
        <taxon>Pseudomonadota</taxon>
        <taxon>Gammaproteobacteria</taxon>
        <taxon>Vibrionales</taxon>
        <taxon>Vibrionaceae</taxon>
        <taxon>Vibrio</taxon>
    </lineage>
</organism>
<name>A0A7Y3YSU0_9VIBR</name>
<gene>
    <name evidence="1" type="ORF">F0245_22040</name>
</gene>